<evidence type="ECO:0000259" key="5">
    <source>
        <dbReference type="PROSITE" id="PS51891"/>
    </source>
</evidence>
<dbReference type="GO" id="GO:0046872">
    <property type="term" value="F:metal ion binding"/>
    <property type="evidence" value="ECO:0007669"/>
    <property type="project" value="UniProtKB-KW"/>
</dbReference>
<dbReference type="RefSeq" id="WP_180569485.1">
    <property type="nucleotide sequence ID" value="NZ_JACCKB010000025.1"/>
</dbReference>
<evidence type="ECO:0000256" key="3">
    <source>
        <dbReference type="ARBA" id="ARBA00022833"/>
    </source>
</evidence>
<dbReference type="GO" id="GO:0016846">
    <property type="term" value="F:carbon-sulfur lyase activity"/>
    <property type="evidence" value="ECO:0007669"/>
    <property type="project" value="InterPro"/>
</dbReference>
<evidence type="ECO:0000256" key="2">
    <source>
        <dbReference type="ARBA" id="ARBA00022723"/>
    </source>
</evidence>
<keyword evidence="7" id="KW-1185">Reference proteome</keyword>
<keyword evidence="3" id="KW-0862">Zinc</keyword>
<feature type="domain" description="CENP-V/GFA" evidence="5">
    <location>
        <begin position="2"/>
        <end position="118"/>
    </location>
</feature>
<organism evidence="6 7">
    <name type="scientific">Spartinivicinus marinus</name>
    <dbReference type="NCBI Taxonomy" id="2994442"/>
    <lineage>
        <taxon>Bacteria</taxon>
        <taxon>Pseudomonadati</taxon>
        <taxon>Pseudomonadota</taxon>
        <taxon>Gammaproteobacteria</taxon>
        <taxon>Oceanospirillales</taxon>
        <taxon>Zooshikellaceae</taxon>
        <taxon>Spartinivicinus</taxon>
    </lineage>
</organism>
<keyword evidence="2" id="KW-0479">Metal-binding</keyword>
<dbReference type="SUPFAM" id="SSF51316">
    <property type="entry name" value="Mss4-like"/>
    <property type="match status" value="1"/>
</dbReference>
<name>A0A853I236_9GAMM</name>
<dbReference type="InterPro" id="IPR011057">
    <property type="entry name" value="Mss4-like_sf"/>
</dbReference>
<reference evidence="6 7" key="1">
    <citation type="submission" date="2020-07" db="EMBL/GenBank/DDBJ databases">
        <title>Endozoicomonas sp. nov., isolated from sediment.</title>
        <authorList>
            <person name="Gu T."/>
        </authorList>
    </citation>
    <scope>NUCLEOTIDE SEQUENCE [LARGE SCALE GENOMIC DNA]</scope>
    <source>
        <strain evidence="6 7">SM1973</strain>
    </source>
</reference>
<dbReference type="InterPro" id="IPR006913">
    <property type="entry name" value="CENP-V/GFA"/>
</dbReference>
<keyword evidence="4" id="KW-0456">Lyase</keyword>
<sequence length="118" mass="13199">MYSGECLCGTVMYQVNTAISAIECCHCQTCRKAHSSAFAIGVTIDASSFQLVHGEDSLQAFESSNGKFRVFCKHCGSHIYAYRPQQPNTLRLRAATLNTDLNQFSIKHIYTENRINLD</sequence>
<accession>A0A853I236</accession>
<dbReference type="EMBL" id="JACCKB010000025">
    <property type="protein sequence ID" value="NYZ67463.1"/>
    <property type="molecule type" value="Genomic_DNA"/>
</dbReference>
<dbReference type="PROSITE" id="PS51891">
    <property type="entry name" value="CENP_V_GFA"/>
    <property type="match status" value="1"/>
</dbReference>
<dbReference type="Proteomes" id="UP000569732">
    <property type="component" value="Unassembled WGS sequence"/>
</dbReference>
<protein>
    <submittedName>
        <fullName evidence="6">GFA family protein</fullName>
    </submittedName>
</protein>
<dbReference type="AlphaFoldDB" id="A0A853I236"/>
<comment type="caution">
    <text evidence="6">The sequence shown here is derived from an EMBL/GenBank/DDBJ whole genome shotgun (WGS) entry which is preliminary data.</text>
</comment>
<comment type="similarity">
    <text evidence="1">Belongs to the Gfa family.</text>
</comment>
<proteinExistence type="inferred from homology"/>
<evidence type="ECO:0000313" key="6">
    <source>
        <dbReference type="EMBL" id="NYZ67463.1"/>
    </source>
</evidence>
<evidence type="ECO:0000313" key="7">
    <source>
        <dbReference type="Proteomes" id="UP000569732"/>
    </source>
</evidence>
<evidence type="ECO:0000256" key="1">
    <source>
        <dbReference type="ARBA" id="ARBA00005495"/>
    </source>
</evidence>
<dbReference type="PANTHER" id="PTHR33337">
    <property type="entry name" value="GFA DOMAIN-CONTAINING PROTEIN"/>
    <property type="match status" value="1"/>
</dbReference>
<gene>
    <name evidence="6" type="ORF">H0A36_15710</name>
</gene>
<dbReference type="Gene3D" id="3.90.1590.10">
    <property type="entry name" value="glutathione-dependent formaldehyde- activating enzyme (gfa)"/>
    <property type="match status" value="1"/>
</dbReference>
<dbReference type="Pfam" id="PF04828">
    <property type="entry name" value="GFA"/>
    <property type="match status" value="1"/>
</dbReference>
<evidence type="ECO:0000256" key="4">
    <source>
        <dbReference type="ARBA" id="ARBA00023239"/>
    </source>
</evidence>
<dbReference type="PANTHER" id="PTHR33337:SF40">
    <property type="entry name" value="CENP-V_GFA DOMAIN-CONTAINING PROTEIN-RELATED"/>
    <property type="match status" value="1"/>
</dbReference>